<protein>
    <submittedName>
        <fullName evidence="1">Uncharacterized protein</fullName>
    </submittedName>
</protein>
<evidence type="ECO:0000313" key="1">
    <source>
        <dbReference type="EMBL" id="CAB5219680.1"/>
    </source>
</evidence>
<dbReference type="EMBL" id="LR798269">
    <property type="protein sequence ID" value="CAB5219680.1"/>
    <property type="molecule type" value="Genomic_DNA"/>
</dbReference>
<name>A0A6J7WPI4_9CAUD</name>
<organism evidence="1">
    <name type="scientific">uncultured Caudovirales phage</name>
    <dbReference type="NCBI Taxonomy" id="2100421"/>
    <lineage>
        <taxon>Viruses</taxon>
        <taxon>Duplodnaviria</taxon>
        <taxon>Heunggongvirae</taxon>
        <taxon>Uroviricota</taxon>
        <taxon>Caudoviricetes</taxon>
        <taxon>Peduoviridae</taxon>
        <taxon>Maltschvirus</taxon>
        <taxon>Maltschvirus maltsch</taxon>
    </lineage>
</organism>
<proteinExistence type="predicted"/>
<accession>A0A6J7WPI4</accession>
<reference evidence="1" key="1">
    <citation type="submission" date="2020-05" db="EMBL/GenBank/DDBJ databases">
        <authorList>
            <person name="Chiriac C."/>
            <person name="Salcher M."/>
            <person name="Ghai R."/>
            <person name="Kavagutti S V."/>
        </authorList>
    </citation>
    <scope>NUCLEOTIDE SEQUENCE</scope>
</reference>
<sequence length="86" mass="10204">MNILNKFLPRGFATCLMCGWETPLTRSFVIEGYYFRIARLLYLVHRVTKHYPSQGFIYWWREYGFKIALGQVTGKHDPIESKGEQK</sequence>
<gene>
    <name evidence="1" type="ORF">UFOVP222_111</name>
</gene>